<comment type="caution">
    <text evidence="2">The sequence shown here is derived from an EMBL/GenBank/DDBJ whole genome shotgun (WGS) entry which is preliminary data.</text>
</comment>
<dbReference type="EMBL" id="JPRD01000031">
    <property type="protein sequence ID" value="KIF51686.1"/>
    <property type="molecule type" value="Genomic_DNA"/>
</dbReference>
<sequence>MKKLIALVGLMACSMNVAFAGDGSYTGTIDMATSQTNQVNVERADSNLTLKGRNDATYGGVMIQTDASKQPIQLRGRRD</sequence>
<evidence type="ECO:0000313" key="3">
    <source>
        <dbReference type="Proteomes" id="UP000031586"/>
    </source>
</evidence>
<dbReference type="Proteomes" id="UP000031586">
    <property type="component" value="Unassembled WGS sequence"/>
</dbReference>
<reference evidence="2 3" key="1">
    <citation type="submission" date="2014-07" db="EMBL/GenBank/DDBJ databases">
        <title>Unique and conserved regions in Vibrio harveyi and related species in comparison with the shrimp pathogen Vibrio harveyi CAIM 1792.</title>
        <authorList>
            <person name="Espinoza-Valles I."/>
            <person name="Vora G."/>
            <person name="Leekitcharoenphon P."/>
            <person name="Ussery D."/>
            <person name="Hoj L."/>
            <person name="Gomez-Gil B."/>
        </authorList>
    </citation>
    <scope>NUCLEOTIDE SEQUENCE [LARGE SCALE GENOMIC DNA]</scope>
    <source>
        <strain evidence="3">CAIM 1854 / LMG 25443</strain>
    </source>
</reference>
<keyword evidence="1" id="KW-0732">Signal</keyword>
<gene>
    <name evidence="2" type="ORF">H735_18625</name>
</gene>
<feature type="chain" id="PRO_5002157108" description="Carbon storage regulator" evidence="1">
    <location>
        <begin position="21"/>
        <end position="79"/>
    </location>
</feature>
<dbReference type="AlphaFoldDB" id="A0A0C1ZF50"/>
<dbReference type="RefSeq" id="WP_020195723.1">
    <property type="nucleotide sequence ID" value="NZ_BAOH01000028.1"/>
</dbReference>
<dbReference type="PATRIC" id="fig|1229493.5.peg.3040"/>
<protein>
    <recommendedName>
        <fullName evidence="4">Carbon storage regulator</fullName>
    </recommendedName>
</protein>
<organism evidence="2 3">
    <name type="scientific">Vibrio owensii CAIM 1854 = LMG 25443</name>
    <dbReference type="NCBI Taxonomy" id="1229493"/>
    <lineage>
        <taxon>Bacteria</taxon>
        <taxon>Pseudomonadati</taxon>
        <taxon>Pseudomonadota</taxon>
        <taxon>Gammaproteobacteria</taxon>
        <taxon>Vibrionales</taxon>
        <taxon>Vibrionaceae</taxon>
        <taxon>Vibrio</taxon>
    </lineage>
</organism>
<evidence type="ECO:0000313" key="2">
    <source>
        <dbReference type="EMBL" id="KIF51686.1"/>
    </source>
</evidence>
<name>A0A0C1ZF50_9VIBR</name>
<evidence type="ECO:0008006" key="4">
    <source>
        <dbReference type="Google" id="ProtNLM"/>
    </source>
</evidence>
<accession>A0A0C1ZF50</accession>
<feature type="signal peptide" evidence="1">
    <location>
        <begin position="1"/>
        <end position="20"/>
    </location>
</feature>
<proteinExistence type="predicted"/>
<evidence type="ECO:0000256" key="1">
    <source>
        <dbReference type="SAM" id="SignalP"/>
    </source>
</evidence>